<reference evidence="1 2" key="1">
    <citation type="journal article" date="2016" name="Mol. Biol. Evol.">
        <title>Comparative Genomics of Early-Diverging Mushroom-Forming Fungi Provides Insights into the Origins of Lignocellulose Decay Capabilities.</title>
        <authorList>
            <person name="Nagy L.G."/>
            <person name="Riley R."/>
            <person name="Tritt A."/>
            <person name="Adam C."/>
            <person name="Daum C."/>
            <person name="Floudas D."/>
            <person name="Sun H."/>
            <person name="Yadav J.S."/>
            <person name="Pangilinan J."/>
            <person name="Larsson K.H."/>
            <person name="Matsuura K."/>
            <person name="Barry K."/>
            <person name="Labutti K."/>
            <person name="Kuo R."/>
            <person name="Ohm R.A."/>
            <person name="Bhattacharya S.S."/>
            <person name="Shirouzu T."/>
            <person name="Yoshinaga Y."/>
            <person name="Martin F.M."/>
            <person name="Grigoriev I.V."/>
            <person name="Hibbett D.S."/>
        </authorList>
    </citation>
    <scope>NUCLEOTIDE SEQUENCE [LARGE SCALE GENOMIC DNA]</scope>
    <source>
        <strain evidence="1 2">CBS 109695</strain>
    </source>
</reference>
<dbReference type="EMBL" id="KV417480">
    <property type="protein sequence ID" value="KZP34351.1"/>
    <property type="molecule type" value="Genomic_DNA"/>
</dbReference>
<dbReference type="AlphaFoldDB" id="A0A166X258"/>
<protein>
    <submittedName>
        <fullName evidence="1">Uncharacterized protein</fullName>
    </submittedName>
</protein>
<sequence length="276" mass="31553">MIQTTARLPEYHGIHLKTPNEKEARPKHAPIAWKKADPEELVDMALHRLQVAGFEPIEWRAPLYRRMGVPVILMHHSYLIEDEKLDRASKLLSDLGLPISAPHDVLLKTNGDFYAKARLHRLTHSERLGSVQYLMLYPLSFASLTRSELITAPRITYLLSPRCKTILHPSPTAVFASILRMMLRYPRCCPTRGTLETDLSELIGYHLYDLQDGYVNIDDEELCEALEVDRRVADAVQTVKSWGWDCKWRVGEDWMGDALALVVKGSADLDWLPWAS</sequence>
<dbReference type="Proteomes" id="UP000076532">
    <property type="component" value="Unassembled WGS sequence"/>
</dbReference>
<keyword evidence="2" id="KW-1185">Reference proteome</keyword>
<organism evidence="1 2">
    <name type="scientific">Athelia psychrophila</name>
    <dbReference type="NCBI Taxonomy" id="1759441"/>
    <lineage>
        <taxon>Eukaryota</taxon>
        <taxon>Fungi</taxon>
        <taxon>Dikarya</taxon>
        <taxon>Basidiomycota</taxon>
        <taxon>Agaricomycotina</taxon>
        <taxon>Agaricomycetes</taxon>
        <taxon>Agaricomycetidae</taxon>
        <taxon>Atheliales</taxon>
        <taxon>Atheliaceae</taxon>
        <taxon>Athelia</taxon>
    </lineage>
</organism>
<evidence type="ECO:0000313" key="2">
    <source>
        <dbReference type="Proteomes" id="UP000076532"/>
    </source>
</evidence>
<evidence type="ECO:0000313" key="1">
    <source>
        <dbReference type="EMBL" id="KZP34351.1"/>
    </source>
</evidence>
<accession>A0A166X258</accession>
<dbReference type="OrthoDB" id="4202165at2759"/>
<proteinExistence type="predicted"/>
<gene>
    <name evidence="1" type="ORF">FIBSPDRAFT_809536</name>
</gene>
<name>A0A166X258_9AGAM</name>